<dbReference type="SUPFAM" id="SSF109604">
    <property type="entry name" value="HD-domain/PDEase-like"/>
    <property type="match status" value="1"/>
</dbReference>
<reference evidence="2 3" key="1">
    <citation type="submission" date="2019-12" db="EMBL/GenBank/DDBJ databases">
        <title>Genome sequenceing of Clostridium bovifaecis.</title>
        <authorList>
            <person name="Yao Y."/>
        </authorList>
    </citation>
    <scope>NUCLEOTIDE SEQUENCE [LARGE SCALE GENOMIC DNA]</scope>
    <source>
        <strain evidence="2 3">BXX</strain>
    </source>
</reference>
<organism evidence="2 3">
    <name type="scientific">Clostridium bovifaecis</name>
    <dbReference type="NCBI Taxonomy" id="2184719"/>
    <lineage>
        <taxon>Bacteria</taxon>
        <taxon>Bacillati</taxon>
        <taxon>Bacillota</taxon>
        <taxon>Clostridia</taxon>
        <taxon>Eubacteriales</taxon>
        <taxon>Clostridiaceae</taxon>
        <taxon>Clostridium</taxon>
    </lineage>
</organism>
<dbReference type="EMBL" id="CP046522">
    <property type="protein sequence ID" value="QGU95361.1"/>
    <property type="molecule type" value="Genomic_DNA"/>
</dbReference>
<accession>A0A6I6EYK2</accession>
<dbReference type="Proteomes" id="UP000422764">
    <property type="component" value="Chromosome"/>
</dbReference>
<dbReference type="InterPro" id="IPR003607">
    <property type="entry name" value="HD/PDEase_dom"/>
</dbReference>
<gene>
    <name evidence="2" type="ORF">GOM49_09920</name>
</gene>
<protein>
    <submittedName>
        <fullName evidence="2">HD domain-containing protein</fullName>
    </submittedName>
</protein>
<dbReference type="Gene3D" id="3.90.550.10">
    <property type="entry name" value="Spore Coat Polysaccharide Biosynthesis Protein SpsA, Chain A"/>
    <property type="match status" value="1"/>
</dbReference>
<dbReference type="SUPFAM" id="SSF53448">
    <property type="entry name" value="Nucleotide-diphospho-sugar transferases"/>
    <property type="match status" value="1"/>
</dbReference>
<dbReference type="AlphaFoldDB" id="A0A6I6EYK2"/>
<feature type="domain" description="HD" evidence="1">
    <location>
        <begin position="128"/>
        <end position="218"/>
    </location>
</feature>
<dbReference type="InterPro" id="IPR029044">
    <property type="entry name" value="Nucleotide-diphossugar_trans"/>
</dbReference>
<dbReference type="Pfam" id="PF01966">
    <property type="entry name" value="HD"/>
    <property type="match status" value="1"/>
</dbReference>
<keyword evidence="3" id="KW-1185">Reference proteome</keyword>
<sequence>MRYGFFTPADSPLFTKYSLKKMILQMELYNNSVICPCYLKEKGHPLLINSNSIDDILSYEGTCGIRGAIMTLKNVGFMNLPDPALIMDADTPEDYEAMIQYEKNRAVPTKEVCAELHEYFLTPKKIQKHCEKVAITAVEISKSLIEKGYYLDIEKVQSGALVHDIFRDKKNHAAEGAKLLEDLGFIGIAPVVKAHTELDEYDSHHINEKSVVYLADKLVYRDSMISLEERFKRKMELYKNDEYTYKIIKKRYKQAQKVQKMIKQAIKGEGSRG</sequence>
<evidence type="ECO:0000313" key="2">
    <source>
        <dbReference type="EMBL" id="QGU95361.1"/>
    </source>
</evidence>
<name>A0A6I6EYK2_9CLOT</name>
<dbReference type="InterPro" id="IPR006674">
    <property type="entry name" value="HD_domain"/>
</dbReference>
<evidence type="ECO:0000259" key="1">
    <source>
        <dbReference type="Pfam" id="PF01966"/>
    </source>
</evidence>
<dbReference type="Gene3D" id="1.10.3210.10">
    <property type="entry name" value="Hypothetical protein af1432"/>
    <property type="match status" value="1"/>
</dbReference>
<evidence type="ECO:0000313" key="3">
    <source>
        <dbReference type="Proteomes" id="UP000422764"/>
    </source>
</evidence>
<proteinExistence type="predicted"/>
<dbReference type="CDD" id="cd00077">
    <property type="entry name" value="HDc"/>
    <property type="match status" value="1"/>
</dbReference>